<feature type="region of interest" description="Disordered" evidence="1">
    <location>
        <begin position="1"/>
        <end position="32"/>
    </location>
</feature>
<dbReference type="AlphaFoldDB" id="A0AAQ1PAK8"/>
<protein>
    <submittedName>
        <fullName evidence="2">Uncharacterized protein</fullName>
    </submittedName>
</protein>
<keyword evidence="3" id="KW-1185">Reference proteome</keyword>
<evidence type="ECO:0000256" key="1">
    <source>
        <dbReference type="SAM" id="MobiDB-lite"/>
    </source>
</evidence>
<organism evidence="2 3">
    <name type="scientific">Pseudomonas inefficax</name>
    <dbReference type="NCBI Taxonomy" id="2078786"/>
    <lineage>
        <taxon>Bacteria</taxon>
        <taxon>Pseudomonadati</taxon>
        <taxon>Pseudomonadota</taxon>
        <taxon>Gammaproteobacteria</taxon>
        <taxon>Pseudomonadales</taxon>
        <taxon>Pseudomonadaceae</taxon>
        <taxon>Pseudomonas</taxon>
    </lineage>
</organism>
<accession>A0AAQ1PAK8</accession>
<evidence type="ECO:0000313" key="2">
    <source>
        <dbReference type="EMBL" id="SPO61756.1"/>
    </source>
</evidence>
<gene>
    <name evidence="2" type="ORF">JV551A3_V1_1520029</name>
</gene>
<evidence type="ECO:0000313" key="3">
    <source>
        <dbReference type="Proteomes" id="UP000294335"/>
    </source>
</evidence>
<dbReference type="EMBL" id="OPYN01000152">
    <property type="protein sequence ID" value="SPO61756.1"/>
    <property type="molecule type" value="Genomic_DNA"/>
</dbReference>
<sequence length="67" mass="7268">MLTVRGDRNGAGPGLADGTSATAAGKPRTAKRRNRAFKVTCEVWIQLPGKTFHSVKLQQLSKLTNFI</sequence>
<reference evidence="2 3" key="1">
    <citation type="submission" date="2018-02" db="EMBL/GenBank/DDBJ databases">
        <authorList>
            <person name="Dubost A."/>
        </authorList>
    </citation>
    <scope>NUCLEOTIDE SEQUENCE [LARGE SCALE GENOMIC DNA]</scope>
    <source>
        <strain evidence="3">JV551A3</strain>
    </source>
</reference>
<comment type="caution">
    <text evidence="2">The sequence shown here is derived from an EMBL/GenBank/DDBJ whole genome shotgun (WGS) entry which is preliminary data.</text>
</comment>
<proteinExistence type="predicted"/>
<name>A0AAQ1PAK8_9PSED</name>
<dbReference type="Proteomes" id="UP000294335">
    <property type="component" value="Unassembled WGS sequence"/>
</dbReference>